<organism evidence="1 2">
    <name type="scientific">Streptomyces bottropensis ATCC 25435</name>
    <dbReference type="NCBI Taxonomy" id="1054862"/>
    <lineage>
        <taxon>Bacteria</taxon>
        <taxon>Bacillati</taxon>
        <taxon>Actinomycetota</taxon>
        <taxon>Actinomycetes</taxon>
        <taxon>Kitasatosporales</taxon>
        <taxon>Streptomycetaceae</taxon>
        <taxon>Streptomyces</taxon>
    </lineage>
</organism>
<gene>
    <name evidence="1" type="ORF">SBD_6148</name>
</gene>
<protein>
    <submittedName>
        <fullName evidence="1">Uncharacterized protein</fullName>
    </submittedName>
</protein>
<accession>M3D9V4</accession>
<dbReference type="EMBL" id="KB405094">
    <property type="protein sequence ID" value="EMF53072.1"/>
    <property type="molecule type" value="Genomic_DNA"/>
</dbReference>
<name>M3D9V4_9ACTN</name>
<proteinExistence type="predicted"/>
<dbReference type="Proteomes" id="UP000030760">
    <property type="component" value="Unassembled WGS sequence"/>
</dbReference>
<reference evidence="2" key="1">
    <citation type="journal article" date="2013" name="Genome Announc.">
        <title>Draft Genome Sequence of Streptomyces bottropensis ATCC 25435, a Bottromycin-Producing Actinomycete.</title>
        <authorList>
            <person name="Zhang H."/>
            <person name="Zhou W."/>
            <person name="Zhuang Y."/>
            <person name="Liang X."/>
            <person name="Liu T."/>
        </authorList>
    </citation>
    <scope>NUCLEOTIDE SEQUENCE [LARGE SCALE GENOMIC DNA]</scope>
    <source>
        <strain evidence="2">ATCC 25435</strain>
    </source>
</reference>
<evidence type="ECO:0000313" key="1">
    <source>
        <dbReference type="EMBL" id="EMF53072.1"/>
    </source>
</evidence>
<sequence length="40" mass="4461">MPGLFFRGLRAFKDSPERLGAALSYLATDNRSQSTEEQTV</sequence>
<evidence type="ECO:0000313" key="2">
    <source>
        <dbReference type="Proteomes" id="UP000030760"/>
    </source>
</evidence>
<dbReference type="AlphaFoldDB" id="M3D9V4"/>